<dbReference type="SUPFAM" id="SSF53335">
    <property type="entry name" value="S-adenosyl-L-methionine-dependent methyltransferases"/>
    <property type="match status" value="1"/>
</dbReference>
<dbReference type="GO" id="GO:0046983">
    <property type="term" value="F:protein dimerization activity"/>
    <property type="evidence" value="ECO:0007669"/>
    <property type="project" value="InterPro"/>
</dbReference>
<reference evidence="5" key="1">
    <citation type="submission" date="2022-07" db="EMBL/GenBank/DDBJ databases">
        <title>Draft genome sequence of Zalerion maritima ATCC 34329, a (micro)plastics degrading marine fungus.</title>
        <authorList>
            <person name="Paco A."/>
            <person name="Goncalves M.F.M."/>
            <person name="Rocha-Santos T.A.P."/>
            <person name="Alves A."/>
        </authorList>
    </citation>
    <scope>NUCLEOTIDE SEQUENCE</scope>
    <source>
        <strain evidence="5">ATCC 34329</strain>
    </source>
</reference>
<keyword evidence="3" id="KW-0949">S-adenosyl-L-methionine</keyword>
<proteinExistence type="predicted"/>
<evidence type="ECO:0000313" key="5">
    <source>
        <dbReference type="EMBL" id="KAJ2902791.1"/>
    </source>
</evidence>
<dbReference type="EMBL" id="JAKWBI020000101">
    <property type="protein sequence ID" value="KAJ2902791.1"/>
    <property type="molecule type" value="Genomic_DNA"/>
</dbReference>
<comment type="caution">
    <text evidence="5">The sequence shown here is derived from an EMBL/GenBank/DDBJ whole genome shotgun (WGS) entry which is preliminary data.</text>
</comment>
<keyword evidence="1" id="KW-0489">Methyltransferase</keyword>
<organism evidence="5 6">
    <name type="scientific">Zalerion maritima</name>
    <dbReference type="NCBI Taxonomy" id="339359"/>
    <lineage>
        <taxon>Eukaryota</taxon>
        <taxon>Fungi</taxon>
        <taxon>Dikarya</taxon>
        <taxon>Ascomycota</taxon>
        <taxon>Pezizomycotina</taxon>
        <taxon>Sordariomycetes</taxon>
        <taxon>Lulworthiomycetidae</taxon>
        <taxon>Lulworthiales</taxon>
        <taxon>Lulworthiaceae</taxon>
        <taxon>Zalerion</taxon>
    </lineage>
</organism>
<dbReference type="InterPro" id="IPR001077">
    <property type="entry name" value="COMT_C"/>
</dbReference>
<keyword evidence="2" id="KW-0808">Transferase</keyword>
<dbReference type="PANTHER" id="PTHR43712:SF17">
    <property type="entry name" value="O-METHYLTRANSFERASE"/>
    <property type="match status" value="1"/>
</dbReference>
<dbReference type="InterPro" id="IPR036390">
    <property type="entry name" value="WH_DNA-bd_sf"/>
</dbReference>
<dbReference type="Pfam" id="PF00891">
    <property type="entry name" value="Methyltransf_2"/>
    <property type="match status" value="1"/>
</dbReference>
<dbReference type="PROSITE" id="PS51683">
    <property type="entry name" value="SAM_OMT_II"/>
    <property type="match status" value="1"/>
</dbReference>
<dbReference type="SUPFAM" id="SSF46785">
    <property type="entry name" value="Winged helix' DNA-binding domain"/>
    <property type="match status" value="1"/>
</dbReference>
<evidence type="ECO:0000259" key="4">
    <source>
        <dbReference type="Pfam" id="PF00891"/>
    </source>
</evidence>
<keyword evidence="6" id="KW-1185">Reference proteome</keyword>
<accession>A0AAD5RRY4</accession>
<name>A0AAD5RRY4_9PEZI</name>
<evidence type="ECO:0000313" key="6">
    <source>
        <dbReference type="Proteomes" id="UP001201980"/>
    </source>
</evidence>
<dbReference type="GO" id="GO:0008171">
    <property type="term" value="F:O-methyltransferase activity"/>
    <property type="evidence" value="ECO:0007669"/>
    <property type="project" value="InterPro"/>
</dbReference>
<dbReference type="InterPro" id="IPR016461">
    <property type="entry name" value="COMT-like"/>
</dbReference>
<protein>
    <recommendedName>
        <fullName evidence="4">O-methyltransferase C-terminal domain-containing protein</fullName>
    </recommendedName>
</protein>
<dbReference type="InterPro" id="IPR029063">
    <property type="entry name" value="SAM-dependent_MTases_sf"/>
</dbReference>
<dbReference type="Gene3D" id="1.10.10.10">
    <property type="entry name" value="Winged helix-like DNA-binding domain superfamily/Winged helix DNA-binding domain"/>
    <property type="match status" value="1"/>
</dbReference>
<evidence type="ECO:0000256" key="1">
    <source>
        <dbReference type="ARBA" id="ARBA00022603"/>
    </source>
</evidence>
<dbReference type="Gene3D" id="3.40.50.150">
    <property type="entry name" value="Vaccinia Virus protein VP39"/>
    <property type="match status" value="1"/>
</dbReference>
<dbReference type="GO" id="GO:0032259">
    <property type="term" value="P:methylation"/>
    <property type="evidence" value="ECO:0007669"/>
    <property type="project" value="UniProtKB-KW"/>
</dbReference>
<feature type="domain" description="O-methyltransferase C-terminal" evidence="4">
    <location>
        <begin position="260"/>
        <end position="399"/>
    </location>
</feature>
<dbReference type="Proteomes" id="UP001201980">
    <property type="component" value="Unassembled WGS sequence"/>
</dbReference>
<evidence type="ECO:0000256" key="3">
    <source>
        <dbReference type="ARBA" id="ARBA00022691"/>
    </source>
</evidence>
<dbReference type="AlphaFoldDB" id="A0AAD5RRY4"/>
<sequence length="425" mass="47366">MGSVGVETNGMDAREPVVDISVAIAPNDAAAAPGIQKEIAAFPDDVSQDDEARLALLEKARDLVRALETPRETMIKHLWAQTGCIPAITACQRLGVFHELAAEGGTPKFAPAIAKKVKCDPNLLSRLMRHIAAMGYIKETAQDTYKGTNFSSSLTIPVIYGGYNCLPGAMLEACNKFHEYGEEKNWIEPNTIDDGPLQYAYHTKLNLFEHLHATGYGKDFGLHMGGYRQGRPSWMDPGFFPVQERLVEGFDSSSSSDPVMLVDIGGSHGHDVDEFRRKWPEVPGRLIVQDLPPVIGAIDELDAKIERMEYDFHTEQPVKGARTYYMHSVLHDWPNETCLSILSRIKEAMKPGYSRLLINENVIPSTGAYWETTALDMMMIVLLSSRERTKDQWSSLIEDEAGLKITKIWCPRNGVESIIEVEKVE</sequence>
<evidence type="ECO:0000256" key="2">
    <source>
        <dbReference type="ARBA" id="ARBA00022679"/>
    </source>
</evidence>
<dbReference type="InterPro" id="IPR036388">
    <property type="entry name" value="WH-like_DNA-bd_sf"/>
</dbReference>
<gene>
    <name evidence="5" type="ORF">MKZ38_000072</name>
</gene>
<dbReference type="PANTHER" id="PTHR43712">
    <property type="entry name" value="PUTATIVE (AFU_ORTHOLOGUE AFUA_4G14580)-RELATED"/>
    <property type="match status" value="1"/>
</dbReference>